<feature type="chain" id="PRO_5037988855" evidence="5">
    <location>
        <begin position="19"/>
        <end position="137"/>
    </location>
</feature>
<dbReference type="InterPro" id="IPR038479">
    <property type="entry name" value="Transthyretin-like_sf"/>
</dbReference>
<keyword evidence="4 5" id="KW-0732">Signal</keyword>
<dbReference type="PANTHER" id="PTHR21700">
    <property type="entry name" value="TRANSTHYRETIN-LIKE FAMILY PROTEIN-RELATED"/>
    <property type="match status" value="1"/>
</dbReference>
<comment type="subcellular location">
    <subcellularLocation>
        <location evidence="1">Secreted</location>
    </subcellularLocation>
</comment>
<proteinExistence type="inferred from homology"/>
<dbReference type="AlphaFoldDB" id="A0A915B8L4"/>
<keyword evidence="6" id="KW-1185">Reference proteome</keyword>
<dbReference type="WBParaSite" id="PgR029_g007_t01">
    <property type="protein sequence ID" value="PgR029_g007_t01"/>
    <property type="gene ID" value="PgR029_g007"/>
</dbReference>
<evidence type="ECO:0000256" key="2">
    <source>
        <dbReference type="ARBA" id="ARBA00010112"/>
    </source>
</evidence>
<evidence type="ECO:0000256" key="4">
    <source>
        <dbReference type="ARBA" id="ARBA00022729"/>
    </source>
</evidence>
<dbReference type="PANTHER" id="PTHR21700:SF116">
    <property type="entry name" value="TRANSTHYRETIN-LIKE PROTEIN 16"/>
    <property type="match status" value="1"/>
</dbReference>
<dbReference type="GO" id="GO:0005576">
    <property type="term" value="C:extracellular region"/>
    <property type="evidence" value="ECO:0007669"/>
    <property type="project" value="UniProtKB-SubCell"/>
</dbReference>
<feature type="signal peptide" evidence="5">
    <location>
        <begin position="1"/>
        <end position="18"/>
    </location>
</feature>
<dbReference type="Gene3D" id="2.60.40.3330">
    <property type="match status" value="1"/>
</dbReference>
<reference evidence="7" key="1">
    <citation type="submission" date="2022-11" db="UniProtKB">
        <authorList>
            <consortium name="WormBaseParasite"/>
        </authorList>
    </citation>
    <scope>IDENTIFICATION</scope>
</reference>
<keyword evidence="3" id="KW-0964">Secreted</keyword>
<evidence type="ECO:0000256" key="5">
    <source>
        <dbReference type="SAM" id="SignalP"/>
    </source>
</evidence>
<organism evidence="6 7">
    <name type="scientific">Parascaris univalens</name>
    <name type="common">Nematode worm</name>
    <dbReference type="NCBI Taxonomy" id="6257"/>
    <lineage>
        <taxon>Eukaryota</taxon>
        <taxon>Metazoa</taxon>
        <taxon>Ecdysozoa</taxon>
        <taxon>Nematoda</taxon>
        <taxon>Chromadorea</taxon>
        <taxon>Rhabditida</taxon>
        <taxon>Spirurina</taxon>
        <taxon>Ascaridomorpha</taxon>
        <taxon>Ascaridoidea</taxon>
        <taxon>Ascarididae</taxon>
        <taxon>Parascaris</taxon>
    </lineage>
</organism>
<dbReference type="InterPro" id="IPR001534">
    <property type="entry name" value="Transthyretin-like"/>
</dbReference>
<evidence type="ECO:0000313" key="6">
    <source>
        <dbReference type="Proteomes" id="UP000887569"/>
    </source>
</evidence>
<evidence type="ECO:0000256" key="3">
    <source>
        <dbReference type="ARBA" id="ARBA00022525"/>
    </source>
</evidence>
<evidence type="ECO:0000256" key="1">
    <source>
        <dbReference type="ARBA" id="ARBA00004613"/>
    </source>
</evidence>
<name>A0A915B8L4_PARUN</name>
<evidence type="ECO:0000313" key="7">
    <source>
        <dbReference type="WBParaSite" id="PgR029_g007_t01"/>
    </source>
</evidence>
<dbReference type="Proteomes" id="UP000887569">
    <property type="component" value="Unplaced"/>
</dbReference>
<sequence>MFLRGTLLLLAFASTAFCMLGRMKNVTARGQLICGTRNYANGKVELWEDDRLNFDDLLNTTNSNSLGRFSIYGQTREIRNIEPYLLITHNCDNGILNTRCTYTDRYTIPKESVGKTYDMREVRLNEATKKRKSKCSK</sequence>
<protein>
    <submittedName>
        <fullName evidence="7">Transthyretin-like family protein</fullName>
    </submittedName>
</protein>
<accession>A0A915B8L4</accession>
<dbReference type="Pfam" id="PF01060">
    <property type="entry name" value="TTR-52"/>
    <property type="match status" value="1"/>
</dbReference>
<dbReference type="GO" id="GO:0009986">
    <property type="term" value="C:cell surface"/>
    <property type="evidence" value="ECO:0007669"/>
    <property type="project" value="InterPro"/>
</dbReference>
<comment type="similarity">
    <text evidence="2">Belongs to the nematode transthyretin-like family.</text>
</comment>